<feature type="transmembrane region" description="Helical" evidence="1">
    <location>
        <begin position="93"/>
        <end position="115"/>
    </location>
</feature>
<dbReference type="PANTHER" id="PTHR23028:SF53">
    <property type="entry name" value="ACYL_TRANSF_3 DOMAIN-CONTAINING PROTEIN"/>
    <property type="match status" value="1"/>
</dbReference>
<evidence type="ECO:0000313" key="3">
    <source>
        <dbReference type="EMBL" id="MDU0356367.1"/>
    </source>
</evidence>
<keyword evidence="3" id="KW-0012">Acyltransferase</keyword>
<evidence type="ECO:0000256" key="1">
    <source>
        <dbReference type="SAM" id="Phobius"/>
    </source>
</evidence>
<dbReference type="Proteomes" id="UP001247805">
    <property type="component" value="Unassembled WGS sequence"/>
</dbReference>
<dbReference type="InterPro" id="IPR002656">
    <property type="entry name" value="Acyl_transf_3_dom"/>
</dbReference>
<organism evidence="3 4">
    <name type="scientific">Paraglaciecola aquimarina</name>
    <dbReference type="NCBI Taxonomy" id="1235557"/>
    <lineage>
        <taxon>Bacteria</taxon>
        <taxon>Pseudomonadati</taxon>
        <taxon>Pseudomonadota</taxon>
        <taxon>Gammaproteobacteria</taxon>
        <taxon>Alteromonadales</taxon>
        <taxon>Alteromonadaceae</taxon>
        <taxon>Paraglaciecola</taxon>
    </lineage>
</organism>
<comment type="caution">
    <text evidence="3">The sequence shown here is derived from an EMBL/GenBank/DDBJ whole genome shotgun (WGS) entry which is preliminary data.</text>
</comment>
<dbReference type="PANTHER" id="PTHR23028">
    <property type="entry name" value="ACETYLTRANSFERASE"/>
    <property type="match status" value="1"/>
</dbReference>
<feature type="transmembrane region" description="Helical" evidence="1">
    <location>
        <begin position="28"/>
        <end position="47"/>
    </location>
</feature>
<proteinExistence type="predicted"/>
<keyword evidence="1" id="KW-0812">Transmembrane</keyword>
<dbReference type="Pfam" id="PF01757">
    <property type="entry name" value="Acyl_transf_3"/>
    <property type="match status" value="1"/>
</dbReference>
<evidence type="ECO:0000313" key="4">
    <source>
        <dbReference type="Proteomes" id="UP001247805"/>
    </source>
</evidence>
<reference evidence="3 4" key="1">
    <citation type="submission" date="2023-10" db="EMBL/GenBank/DDBJ databases">
        <title>Glaciecola aquimarina strain GGW-M5 nov., isolated from a coastal seawater.</title>
        <authorList>
            <person name="Bayburt H."/>
            <person name="Kim J.M."/>
            <person name="Choi B.J."/>
            <person name="Jeon C.O."/>
        </authorList>
    </citation>
    <scope>NUCLEOTIDE SEQUENCE [LARGE SCALE GENOMIC DNA]</scope>
    <source>
        <strain evidence="3 4">KCTC 32108</strain>
    </source>
</reference>
<gene>
    <name evidence="3" type="ORF">RS130_22950</name>
</gene>
<dbReference type="InterPro" id="IPR050879">
    <property type="entry name" value="Acyltransferase_3"/>
</dbReference>
<dbReference type="GO" id="GO:0016746">
    <property type="term" value="F:acyltransferase activity"/>
    <property type="evidence" value="ECO:0007669"/>
    <property type="project" value="UniProtKB-KW"/>
</dbReference>
<evidence type="ECO:0000259" key="2">
    <source>
        <dbReference type="Pfam" id="PF01757"/>
    </source>
</evidence>
<keyword evidence="4" id="KW-1185">Reference proteome</keyword>
<sequence>MIASSSFTLALVFLTILALLAKELYYVFLPISALLLLNLSIADNAVSRMFEKDYFVWLGNISYSLYLWHWIIIQLANYTLFKDWFVITNTTDLLIYFFIVTIGSLVISHYSYLYIEKAGQNLVRKWM</sequence>
<name>A0ABU3T2D2_9ALTE</name>
<accession>A0ABU3T2D2</accession>
<dbReference type="EMBL" id="JAWDIO010000002">
    <property type="protein sequence ID" value="MDU0356367.1"/>
    <property type="molecule type" value="Genomic_DNA"/>
</dbReference>
<dbReference type="RefSeq" id="WP_316027856.1">
    <property type="nucleotide sequence ID" value="NZ_JAWDIO010000002.1"/>
</dbReference>
<keyword evidence="1" id="KW-1133">Transmembrane helix</keyword>
<keyword evidence="1" id="KW-0472">Membrane</keyword>
<feature type="transmembrane region" description="Helical" evidence="1">
    <location>
        <begin position="54"/>
        <end position="73"/>
    </location>
</feature>
<feature type="domain" description="Acyltransferase 3" evidence="2">
    <location>
        <begin position="6"/>
        <end position="108"/>
    </location>
</feature>
<protein>
    <submittedName>
        <fullName evidence="3">Acyltransferase family protein</fullName>
    </submittedName>
</protein>
<keyword evidence="3" id="KW-0808">Transferase</keyword>